<dbReference type="PRINTS" id="PR00080">
    <property type="entry name" value="SDRFAMILY"/>
</dbReference>
<dbReference type="InterPro" id="IPR002347">
    <property type="entry name" value="SDR_fam"/>
</dbReference>
<keyword evidence="2" id="KW-0521">NADP</keyword>
<comment type="similarity">
    <text evidence="1 3">Belongs to the short-chain dehydrogenases/reductases (SDR) family.</text>
</comment>
<dbReference type="CDD" id="cd05233">
    <property type="entry name" value="SDR_c"/>
    <property type="match status" value="1"/>
</dbReference>
<reference evidence="4 5" key="1">
    <citation type="submission" date="2020-03" db="EMBL/GenBank/DDBJ databases">
        <title>Draft Genome Sequence of Cudoniella acicularis.</title>
        <authorList>
            <person name="Buettner E."/>
            <person name="Kellner H."/>
        </authorList>
    </citation>
    <scope>NUCLEOTIDE SEQUENCE [LARGE SCALE GENOMIC DNA]</scope>
    <source>
        <strain evidence="4 5">DSM 108380</strain>
    </source>
</reference>
<dbReference type="GO" id="GO:0016616">
    <property type="term" value="F:oxidoreductase activity, acting on the CH-OH group of donors, NAD or NADP as acceptor"/>
    <property type="evidence" value="ECO:0007669"/>
    <property type="project" value="TreeGrafter"/>
</dbReference>
<dbReference type="PROSITE" id="PS00061">
    <property type="entry name" value="ADH_SHORT"/>
    <property type="match status" value="1"/>
</dbReference>
<dbReference type="SUPFAM" id="SSF51735">
    <property type="entry name" value="NAD(P)-binding Rossmann-fold domains"/>
    <property type="match status" value="1"/>
</dbReference>
<dbReference type="Gene3D" id="3.40.50.720">
    <property type="entry name" value="NAD(P)-binding Rossmann-like Domain"/>
    <property type="match status" value="1"/>
</dbReference>
<evidence type="ECO:0000256" key="2">
    <source>
        <dbReference type="ARBA" id="ARBA00022857"/>
    </source>
</evidence>
<dbReference type="Pfam" id="PF00106">
    <property type="entry name" value="adh_short"/>
    <property type="match status" value="2"/>
</dbReference>
<protein>
    <submittedName>
        <fullName evidence="4">Uncharacterized protein</fullName>
    </submittedName>
</protein>
<dbReference type="PANTHER" id="PTHR42760">
    <property type="entry name" value="SHORT-CHAIN DEHYDROGENASES/REDUCTASES FAMILY MEMBER"/>
    <property type="match status" value="1"/>
</dbReference>
<gene>
    <name evidence="4" type="ORF">G7Y89_g11583</name>
</gene>
<dbReference type="PRINTS" id="PR00081">
    <property type="entry name" value="GDHRDH"/>
</dbReference>
<dbReference type="Proteomes" id="UP000566819">
    <property type="component" value="Unassembled WGS sequence"/>
</dbReference>
<comment type="caution">
    <text evidence="4">The sequence shown here is derived from an EMBL/GenBank/DDBJ whole genome shotgun (WGS) entry which is preliminary data.</text>
</comment>
<keyword evidence="5" id="KW-1185">Reference proteome</keyword>
<name>A0A8H4VY61_9HELO</name>
<proteinExistence type="inferred from homology"/>
<dbReference type="EMBL" id="JAAMPI010001128">
    <property type="protein sequence ID" value="KAF4626577.1"/>
    <property type="molecule type" value="Genomic_DNA"/>
</dbReference>
<dbReference type="InterPro" id="IPR036291">
    <property type="entry name" value="NAD(P)-bd_dom_sf"/>
</dbReference>
<dbReference type="InterPro" id="IPR020904">
    <property type="entry name" value="Sc_DH/Rdtase_CS"/>
</dbReference>
<accession>A0A8H4VY61</accession>
<evidence type="ECO:0000256" key="3">
    <source>
        <dbReference type="RuleBase" id="RU000363"/>
    </source>
</evidence>
<evidence type="ECO:0000313" key="5">
    <source>
        <dbReference type="Proteomes" id="UP000566819"/>
    </source>
</evidence>
<organism evidence="4 5">
    <name type="scientific">Cudoniella acicularis</name>
    <dbReference type="NCBI Taxonomy" id="354080"/>
    <lineage>
        <taxon>Eukaryota</taxon>
        <taxon>Fungi</taxon>
        <taxon>Dikarya</taxon>
        <taxon>Ascomycota</taxon>
        <taxon>Pezizomycotina</taxon>
        <taxon>Leotiomycetes</taxon>
        <taxon>Helotiales</taxon>
        <taxon>Tricladiaceae</taxon>
        <taxon>Cudoniella</taxon>
    </lineage>
</organism>
<dbReference type="AlphaFoldDB" id="A0A8H4VY61"/>
<dbReference type="PANTHER" id="PTHR42760:SF124">
    <property type="entry name" value="SHORT-CHAIN DEHYDROGENASE_REDUCTASE"/>
    <property type="match status" value="1"/>
</dbReference>
<evidence type="ECO:0000313" key="4">
    <source>
        <dbReference type="EMBL" id="KAF4626577.1"/>
    </source>
</evidence>
<evidence type="ECO:0000256" key="1">
    <source>
        <dbReference type="ARBA" id="ARBA00006484"/>
    </source>
</evidence>
<sequence>MVSGTTTPGCLTSKVAIVTGSSSGIGRAIAIRFAQEGAKVVCSDIYPFASVDIKDEADVATHEAIIKEGGRQFTSRLTLAMLKKSNYRFMRRRGDLDDWIYDMARLLTHPPKSLVNNAGICVEVDSIPLGTPCHLLPLHIFDKTMQINTRGTFLGCKYGIAQMLRQPCQLNSSSHGWIISIASVAGLVAFGGCPAYCSGKGAVVALTKQVACDY</sequence>
<dbReference type="OrthoDB" id="417891at2759"/>